<dbReference type="Gene3D" id="1.10.135.10">
    <property type="entry name" value="ATP:guanido phosphotransferase, N-terminal domain"/>
    <property type="match status" value="1"/>
</dbReference>
<sequence>MAAADVVAQIEQGYKKLQEASDCHSLLKKHLSKEVVDELKNKKTKLGATLLDVIQSGRLSMF</sequence>
<protein>
    <submittedName>
        <fullName evidence="5">Phosphagen kinase N-terminal domain-containing protein</fullName>
    </submittedName>
</protein>
<dbReference type="SUPFAM" id="SSF48034">
    <property type="entry name" value="Guanido kinase N-terminal domain"/>
    <property type="match status" value="1"/>
</dbReference>
<comment type="similarity">
    <text evidence="1">Belongs to the ATP:guanido phosphotransferase family.</text>
</comment>
<reference evidence="3 4" key="2">
    <citation type="submission" date="2018-11" db="EMBL/GenBank/DDBJ databases">
        <authorList>
            <consortium name="Pathogen Informatics"/>
        </authorList>
    </citation>
    <scope>NUCLEOTIDE SEQUENCE [LARGE SCALE GENOMIC DNA]</scope>
</reference>
<name>A0A183EAS8_9BILA</name>
<evidence type="ECO:0000259" key="2">
    <source>
        <dbReference type="PROSITE" id="PS51509"/>
    </source>
</evidence>
<dbReference type="WBParaSite" id="GPUH_0001809401-mRNA-1">
    <property type="protein sequence ID" value="GPUH_0001809401-mRNA-1"/>
    <property type="gene ID" value="GPUH_0001809401"/>
</dbReference>
<dbReference type="OrthoDB" id="5863361at2759"/>
<dbReference type="Proteomes" id="UP000271098">
    <property type="component" value="Unassembled WGS sequence"/>
</dbReference>
<evidence type="ECO:0000256" key="1">
    <source>
        <dbReference type="PROSITE-ProRule" id="PRU00842"/>
    </source>
</evidence>
<proteinExistence type="inferred from homology"/>
<dbReference type="InterPro" id="IPR022413">
    <property type="entry name" value="ATP-guanido_PTrfase_N"/>
</dbReference>
<keyword evidence="4" id="KW-1185">Reference proteome</keyword>
<accession>A0A183EAS8</accession>
<evidence type="ECO:0000313" key="4">
    <source>
        <dbReference type="Proteomes" id="UP000271098"/>
    </source>
</evidence>
<dbReference type="GO" id="GO:0016301">
    <property type="term" value="F:kinase activity"/>
    <property type="evidence" value="ECO:0007669"/>
    <property type="project" value="InterPro"/>
</dbReference>
<dbReference type="Pfam" id="PF02807">
    <property type="entry name" value="ATP-gua_PtransN"/>
    <property type="match status" value="1"/>
</dbReference>
<dbReference type="InterPro" id="IPR036802">
    <property type="entry name" value="ATP-guanido_PTrfase_N_sf"/>
</dbReference>
<gene>
    <name evidence="3" type="ORF">GPUH_LOCUS18069</name>
</gene>
<evidence type="ECO:0000313" key="3">
    <source>
        <dbReference type="EMBL" id="VDN30992.1"/>
    </source>
</evidence>
<organism evidence="5">
    <name type="scientific">Gongylonema pulchrum</name>
    <dbReference type="NCBI Taxonomy" id="637853"/>
    <lineage>
        <taxon>Eukaryota</taxon>
        <taxon>Metazoa</taxon>
        <taxon>Ecdysozoa</taxon>
        <taxon>Nematoda</taxon>
        <taxon>Chromadorea</taxon>
        <taxon>Rhabditida</taxon>
        <taxon>Spirurina</taxon>
        <taxon>Spiruromorpha</taxon>
        <taxon>Spiruroidea</taxon>
        <taxon>Gongylonematidae</taxon>
        <taxon>Gongylonema</taxon>
    </lineage>
</organism>
<feature type="domain" description="Phosphagen kinase N-terminal" evidence="2">
    <location>
        <begin position="9"/>
        <end position="62"/>
    </location>
</feature>
<dbReference type="EMBL" id="UYRT01086155">
    <property type="protein sequence ID" value="VDN30992.1"/>
    <property type="molecule type" value="Genomic_DNA"/>
</dbReference>
<dbReference type="PROSITE" id="PS51509">
    <property type="entry name" value="PHOSPHAGEN_KINASE_N"/>
    <property type="match status" value="1"/>
</dbReference>
<evidence type="ECO:0000313" key="5">
    <source>
        <dbReference type="WBParaSite" id="GPUH_0001809401-mRNA-1"/>
    </source>
</evidence>
<dbReference type="FunFam" id="1.10.135.10:FF:000003">
    <property type="entry name" value="Three-domain arginine kinase"/>
    <property type="match status" value="1"/>
</dbReference>
<dbReference type="AlphaFoldDB" id="A0A183EAS8"/>
<reference evidence="5" key="1">
    <citation type="submission" date="2016-06" db="UniProtKB">
        <authorList>
            <consortium name="WormBaseParasite"/>
        </authorList>
    </citation>
    <scope>IDENTIFICATION</scope>
</reference>